<dbReference type="InterPro" id="IPR018193">
    <property type="entry name" value="Glyc_kinase_flavodox-like_fold"/>
</dbReference>
<dbReference type="STRING" id="1841861.GCA_900157365_02713"/>
<dbReference type="EMBL" id="FUEZ01000004">
    <property type="protein sequence ID" value="SPM42174.1"/>
    <property type="molecule type" value="Genomic_DNA"/>
</dbReference>
<dbReference type="PANTHER" id="PTHR21599:SF0">
    <property type="entry name" value="GLYCERATE KINASE"/>
    <property type="match status" value="1"/>
</dbReference>
<gene>
    <name evidence="2" type="ORF">MNAB215_4393</name>
</gene>
<reference evidence="2 3" key="1">
    <citation type="submission" date="2017-01" db="EMBL/GenBank/DDBJ databases">
        <authorList>
            <consortium name="Urmite Genomes"/>
        </authorList>
    </citation>
    <scope>NUCLEOTIDE SEQUENCE [LARGE SCALE GENOMIC DNA]</scope>
    <source>
        <strain evidence="2 3">AB215</strain>
    </source>
</reference>
<name>A0A2U3PEI1_9MYCO</name>
<sequence length="405" mass="40803">MGPETLCGGATAPRLDGDERLLVMDDGSMGSDDAGAGLSPGRLQLPAMRVLVAPDCFGDSLSAVDAAAAIATGWSRSRPGDRFIVAPQSDGGPGFVEVLAKRLGERRRLRVSGPLDTMVEAEWVFDPGPSTAYLEGAQACGLALLGSAPTPETALVAHSRGVGQLIAEALRAGARRIVIGLGGSACTDGGQGMIDVLGGLEAAREQLADVELIAACDTEYPLVGPWGAARVFGPQKGADTAAVAALEVRLEAWALKLEAVAGRDVSSEPGAAAAGGIGAALFAVGGRCESGAEIIAEHTNLADDLETADMIVTGEGRFDEQSLHGKVVGALATAAGPLGIPVIVLAGQVSLEKSAVRSSGIMSALSMAEYAGSVGLAQADAANQLMGLASQVAARLGNSGPARYR</sequence>
<keyword evidence="1" id="KW-0808">Transferase</keyword>
<dbReference type="Gene3D" id="3.90.1510.10">
    <property type="entry name" value="Glycerate kinase, domain 2"/>
    <property type="match status" value="2"/>
</dbReference>
<dbReference type="GO" id="GO:0031388">
    <property type="term" value="P:organic acid phosphorylation"/>
    <property type="evidence" value="ECO:0007669"/>
    <property type="project" value="UniProtKB-UniRule"/>
</dbReference>
<proteinExistence type="inferred from homology"/>
<dbReference type="Pfam" id="PF02595">
    <property type="entry name" value="Gly_kinase"/>
    <property type="match status" value="2"/>
</dbReference>
<accession>A0A2U3PEI1</accession>
<dbReference type="AlphaFoldDB" id="A0A2U3PEI1"/>
<keyword evidence="3" id="KW-1185">Reference proteome</keyword>
<dbReference type="GO" id="GO:0008887">
    <property type="term" value="F:glycerate kinase activity"/>
    <property type="evidence" value="ECO:0007669"/>
    <property type="project" value="UniProtKB-UniRule"/>
</dbReference>
<dbReference type="PANTHER" id="PTHR21599">
    <property type="entry name" value="GLYCERATE KINASE"/>
    <property type="match status" value="1"/>
</dbReference>
<dbReference type="Proteomes" id="UP000240424">
    <property type="component" value="Unassembled WGS sequence"/>
</dbReference>
<protein>
    <submittedName>
        <fullName evidence="2">Glycerate kinase</fullName>
    </submittedName>
</protein>
<evidence type="ECO:0000313" key="3">
    <source>
        <dbReference type="Proteomes" id="UP000240424"/>
    </source>
</evidence>
<dbReference type="SUPFAM" id="SSF110738">
    <property type="entry name" value="Glycerate kinase I"/>
    <property type="match status" value="1"/>
</dbReference>
<comment type="similarity">
    <text evidence="1">Belongs to the glycerate kinase type-1 family.</text>
</comment>
<dbReference type="InterPro" id="IPR036129">
    <property type="entry name" value="Glycerate_kinase_sf"/>
</dbReference>
<organism evidence="2 3">
    <name type="scientific">Mycobacterium numidiamassiliense</name>
    <dbReference type="NCBI Taxonomy" id="1841861"/>
    <lineage>
        <taxon>Bacteria</taxon>
        <taxon>Bacillati</taxon>
        <taxon>Actinomycetota</taxon>
        <taxon>Actinomycetes</taxon>
        <taxon>Mycobacteriales</taxon>
        <taxon>Mycobacteriaceae</taxon>
        <taxon>Mycobacterium</taxon>
    </lineage>
</organism>
<dbReference type="PIRSF" id="PIRSF006078">
    <property type="entry name" value="GlxK"/>
    <property type="match status" value="1"/>
</dbReference>
<dbReference type="InterPro" id="IPR004381">
    <property type="entry name" value="Glycerate_kinase"/>
</dbReference>
<keyword evidence="1 2" id="KW-0418">Kinase</keyword>
<evidence type="ECO:0000256" key="1">
    <source>
        <dbReference type="PIRNR" id="PIRNR006078"/>
    </source>
</evidence>
<evidence type="ECO:0000313" key="2">
    <source>
        <dbReference type="EMBL" id="SPM42174.1"/>
    </source>
</evidence>